<dbReference type="EMBL" id="BBVC01000091">
    <property type="protein sequence ID" value="GAO98775.1"/>
    <property type="molecule type" value="Genomic_DNA"/>
</dbReference>
<accession>A0A0K8ME09</accession>
<keyword evidence="1" id="KW-0813">Transport</keyword>
<dbReference type="NCBIfam" id="TIGR00697">
    <property type="entry name" value="queuosine precursor transporter"/>
    <property type="match status" value="1"/>
</dbReference>
<feature type="transmembrane region" description="Helical" evidence="1">
    <location>
        <begin position="143"/>
        <end position="164"/>
    </location>
</feature>
<dbReference type="AlphaFoldDB" id="A0A0K8ME09"/>
<keyword evidence="1" id="KW-0812">Transmembrane</keyword>
<evidence type="ECO:0000313" key="2">
    <source>
        <dbReference type="EMBL" id="GAO98775.1"/>
    </source>
</evidence>
<feature type="transmembrane region" description="Helical" evidence="1">
    <location>
        <begin position="73"/>
        <end position="90"/>
    </location>
</feature>
<dbReference type="GO" id="GO:0022857">
    <property type="term" value="F:transmembrane transporter activity"/>
    <property type="evidence" value="ECO:0007669"/>
    <property type="project" value="UniProtKB-UniRule"/>
</dbReference>
<dbReference type="PANTHER" id="PTHR34300:SF2">
    <property type="entry name" value="QUEUOSINE PRECURSOR TRANSPORTER-RELATED"/>
    <property type="match status" value="1"/>
</dbReference>
<keyword evidence="3" id="KW-1185">Reference proteome</keyword>
<evidence type="ECO:0000256" key="1">
    <source>
        <dbReference type="HAMAP-Rule" id="MF_02088"/>
    </source>
</evidence>
<comment type="caution">
    <text evidence="2">The sequence shown here is derived from an EMBL/GenBank/DDBJ whole genome shotgun (WGS) entry which is preliminary data.</text>
</comment>
<feature type="transmembrane region" description="Helical" evidence="1">
    <location>
        <begin position="44"/>
        <end position="61"/>
    </location>
</feature>
<keyword evidence="1" id="KW-1003">Cell membrane</keyword>
<proteinExistence type="inferred from homology"/>
<dbReference type="InterPro" id="IPR003744">
    <property type="entry name" value="YhhQ"/>
</dbReference>
<feature type="transmembrane region" description="Helical" evidence="1">
    <location>
        <begin position="20"/>
        <end position="37"/>
    </location>
</feature>
<comment type="subcellular location">
    <subcellularLocation>
        <location evidence="1">Cell inner membrane</location>
        <topology evidence="1">Multi-pass membrane protein</topology>
    </subcellularLocation>
</comment>
<gene>
    <name evidence="2" type="ORF">Cva_01444</name>
</gene>
<protein>
    <recommendedName>
        <fullName evidence="1">Probable queuosine precursor transporter</fullName>
        <shortName evidence="1">Q precursor transporter</shortName>
    </recommendedName>
</protein>
<dbReference type="STRING" id="1629334.Cva_01444"/>
<keyword evidence="1" id="KW-0472">Membrane</keyword>
<evidence type="ECO:0000313" key="3">
    <source>
        <dbReference type="Proteomes" id="UP000036771"/>
    </source>
</evidence>
<comment type="function">
    <text evidence="1">Involved in the import of queuosine (Q) precursors, required for Q precursor salvage.</text>
</comment>
<keyword evidence="1" id="KW-1133">Transmembrane helix</keyword>
<feature type="transmembrane region" description="Helical" evidence="1">
    <location>
        <begin position="185"/>
        <end position="211"/>
    </location>
</feature>
<comment type="similarity">
    <text evidence="1">Belongs to the vitamin uptake transporter (VUT/ECF) (TC 2.A.88) family. Q precursor transporter subfamily.</text>
</comment>
<name>A0A0K8ME09_9PROT</name>
<organism evidence="2 3">
    <name type="scientific">Caedimonas varicaedens</name>
    <dbReference type="NCBI Taxonomy" id="1629334"/>
    <lineage>
        <taxon>Bacteria</taxon>
        <taxon>Pseudomonadati</taxon>
        <taxon>Pseudomonadota</taxon>
        <taxon>Alphaproteobacteria</taxon>
        <taxon>Holosporales</taxon>
        <taxon>Caedimonadaceae</taxon>
        <taxon>Caedimonas</taxon>
    </lineage>
</organism>
<dbReference type="Proteomes" id="UP000036771">
    <property type="component" value="Unassembled WGS sequence"/>
</dbReference>
<dbReference type="Pfam" id="PF02592">
    <property type="entry name" value="Vut_1"/>
    <property type="match status" value="1"/>
</dbReference>
<keyword evidence="1" id="KW-0997">Cell inner membrane</keyword>
<dbReference type="GO" id="GO:0005886">
    <property type="term" value="C:plasma membrane"/>
    <property type="evidence" value="ECO:0007669"/>
    <property type="project" value="UniProtKB-SubCell"/>
</dbReference>
<feature type="transmembrane region" description="Helical" evidence="1">
    <location>
        <begin position="102"/>
        <end position="123"/>
    </location>
</feature>
<dbReference type="PANTHER" id="PTHR34300">
    <property type="entry name" value="QUEUOSINE PRECURSOR TRANSPORTER-RELATED"/>
    <property type="match status" value="1"/>
</dbReference>
<feature type="transmembrane region" description="Helical" evidence="1">
    <location>
        <begin position="223"/>
        <end position="247"/>
    </location>
</feature>
<dbReference type="HAMAP" id="MF_02088">
    <property type="entry name" value="Q_prec_transport"/>
    <property type="match status" value="1"/>
</dbReference>
<sequence length="265" mass="29812">MVSFDFSSLIDLMNIYPPEVIGVISFFFCTVSILTLFRLFGESGLVLYIIVAFLSANLQVLKAGQYSFYDQPIVLGTLVFSSTFLVMDMITEYYGVHAARRAVWLSFGACVLMTGFMMLALGVRPLTLTPDSPYLCFNRAHDAISVLFLPAPAIFAASLISYVISQYTDIRIYQFIKVLTKARALWLRTALSNILASLMDNVIFSTLAWVVFASHPIDGKTLFYSYILGTYGFRLLLSILNIPVMYLSRLLVQEKRKFDVPLSKV</sequence>
<reference evidence="2 3" key="1">
    <citation type="submission" date="2015-03" db="EMBL/GenBank/DDBJ databases">
        <title>Caedibacter varicaedens, whole genome shotgun sequence.</title>
        <authorList>
            <person name="Suzuki H."/>
            <person name="Dapper A.L."/>
            <person name="Gibson A.K."/>
            <person name="Jackson C."/>
            <person name="Lee H."/>
            <person name="Pejaver V.R."/>
            <person name="Doak T."/>
            <person name="Lynch M."/>
        </authorList>
    </citation>
    <scope>NUCLEOTIDE SEQUENCE [LARGE SCALE GENOMIC DNA]</scope>
</reference>